<dbReference type="RefSeq" id="WP_394469408.1">
    <property type="nucleotide sequence ID" value="NZ_JBIGHY010000002.1"/>
</dbReference>
<dbReference type="EMBL" id="JBIGHY010000002">
    <property type="protein sequence ID" value="MFG6413318.1"/>
    <property type="molecule type" value="Genomic_DNA"/>
</dbReference>
<evidence type="ECO:0000256" key="1">
    <source>
        <dbReference type="SAM" id="Phobius"/>
    </source>
</evidence>
<proteinExistence type="predicted"/>
<name>A0ABW7EL00_9BURK</name>
<feature type="transmembrane region" description="Helical" evidence="1">
    <location>
        <begin position="524"/>
        <end position="548"/>
    </location>
</feature>
<dbReference type="Proteomes" id="UP001606300">
    <property type="component" value="Unassembled WGS sequence"/>
</dbReference>
<sequence>MTQAVKRPPQPLAIRASQAVSHGRAHPVCLTGLRHGSRAHEERPVIVERRDQEFVEGLLEDLADTGRHAAVLAMSPARSDGALRVFPPLQRVFNLLVLECFCDQPGQPRVAPDKIDSSGFVLRRVDGARRLAWLKAGNKVFGWEPVDEDLDPAHDRRGRAVLLGHPLLDALAPSQQRVRTAGSARLAASAVSVSEDVQPLFVAAPDVCAGAGKTLLFGTLKVVSGELTEATASAPAFGTDADERSALRADMVSYLLPGGARAFPVPAVRTIGTDDARRAAQTPLAASQPAFTRAEHDALYRTLGLLLLQLNNQYDAFGEGSGARALQAALQTLQVETDVPASGAQPARIDRRSAWQFVLDAKAVLFDAQPGATVSIPDRWGAVSPATGDAIFEASLVCMQQQFARLLPAGGRFDKGRNGAEPRFVVRAFVRLKPEHDGCPVRLVWSGYSEEFTIAPWFESSGAAVPVIPMPDLLDRNQLAKVKPSVAFALPPRLAQLLRGDPKDLMDGKGSGAPAIGLGWICSFSLPIITLCAFIVLNIFLSLFNLIFQWMAFLKICLPIPKAKE</sequence>
<protein>
    <submittedName>
        <fullName evidence="2">Uncharacterized protein</fullName>
    </submittedName>
</protein>
<keyword evidence="3" id="KW-1185">Reference proteome</keyword>
<reference evidence="2 3" key="1">
    <citation type="submission" date="2024-09" db="EMBL/GenBank/DDBJ databases">
        <title>Novel species of the genus Pelomonas and Roseateles isolated from streams.</title>
        <authorList>
            <person name="Lu H."/>
        </authorList>
    </citation>
    <scope>NUCLEOTIDE SEQUENCE [LARGE SCALE GENOMIC DNA]</scope>
    <source>
        <strain evidence="2 3">DC23W</strain>
    </source>
</reference>
<evidence type="ECO:0000313" key="3">
    <source>
        <dbReference type="Proteomes" id="UP001606300"/>
    </source>
</evidence>
<accession>A0ABW7EL00</accession>
<gene>
    <name evidence="2" type="ORF">ACG02S_05340</name>
</gene>
<organism evidence="2 3">
    <name type="scientific">Pelomonas dachongensis</name>
    <dbReference type="NCBI Taxonomy" id="3299029"/>
    <lineage>
        <taxon>Bacteria</taxon>
        <taxon>Pseudomonadati</taxon>
        <taxon>Pseudomonadota</taxon>
        <taxon>Betaproteobacteria</taxon>
        <taxon>Burkholderiales</taxon>
        <taxon>Sphaerotilaceae</taxon>
        <taxon>Roseateles</taxon>
    </lineage>
</organism>
<keyword evidence="1" id="KW-1133">Transmembrane helix</keyword>
<keyword evidence="1" id="KW-0472">Membrane</keyword>
<comment type="caution">
    <text evidence="2">The sequence shown here is derived from an EMBL/GenBank/DDBJ whole genome shotgun (WGS) entry which is preliminary data.</text>
</comment>
<evidence type="ECO:0000313" key="2">
    <source>
        <dbReference type="EMBL" id="MFG6413318.1"/>
    </source>
</evidence>
<keyword evidence="1" id="KW-0812">Transmembrane</keyword>